<proteinExistence type="predicted"/>
<gene>
    <name evidence="2" type="ORF">BRADI_4g30368v3</name>
</gene>
<evidence type="ECO:0000256" key="1">
    <source>
        <dbReference type="SAM" id="MobiDB-lite"/>
    </source>
</evidence>
<organism evidence="2">
    <name type="scientific">Brachypodium distachyon</name>
    <name type="common">Purple false brome</name>
    <name type="synonym">Trachynia distachya</name>
    <dbReference type="NCBI Taxonomy" id="15368"/>
    <lineage>
        <taxon>Eukaryota</taxon>
        <taxon>Viridiplantae</taxon>
        <taxon>Streptophyta</taxon>
        <taxon>Embryophyta</taxon>
        <taxon>Tracheophyta</taxon>
        <taxon>Spermatophyta</taxon>
        <taxon>Magnoliopsida</taxon>
        <taxon>Liliopsida</taxon>
        <taxon>Poales</taxon>
        <taxon>Poaceae</taxon>
        <taxon>BOP clade</taxon>
        <taxon>Pooideae</taxon>
        <taxon>Stipodae</taxon>
        <taxon>Brachypodieae</taxon>
        <taxon>Brachypodium</taxon>
    </lineage>
</organism>
<evidence type="ECO:0000313" key="4">
    <source>
        <dbReference type="Proteomes" id="UP000008810"/>
    </source>
</evidence>
<dbReference type="Proteomes" id="UP000008810">
    <property type="component" value="Chromosome 4"/>
</dbReference>
<accession>A0A2K2CRC2</accession>
<dbReference type="OrthoDB" id="1743921at2759"/>
<dbReference type="STRING" id="15368.A0A2K2CRC2"/>
<evidence type="ECO:0008006" key="5">
    <source>
        <dbReference type="Google" id="ProtNLM"/>
    </source>
</evidence>
<feature type="compositionally biased region" description="Basic and acidic residues" evidence="1">
    <location>
        <begin position="7"/>
        <end position="20"/>
    </location>
</feature>
<dbReference type="AlphaFoldDB" id="A0A2K2CRC2"/>
<dbReference type="EMBL" id="CM000883">
    <property type="protein sequence ID" value="PNT64579.1"/>
    <property type="molecule type" value="Genomic_DNA"/>
</dbReference>
<evidence type="ECO:0000313" key="2">
    <source>
        <dbReference type="EMBL" id="PNT64579.1"/>
    </source>
</evidence>
<reference evidence="2" key="2">
    <citation type="submission" date="2017-06" db="EMBL/GenBank/DDBJ databases">
        <title>WGS assembly of Brachypodium distachyon.</title>
        <authorList>
            <consortium name="The International Brachypodium Initiative"/>
            <person name="Lucas S."/>
            <person name="Harmon-Smith M."/>
            <person name="Lail K."/>
            <person name="Tice H."/>
            <person name="Grimwood J."/>
            <person name="Bruce D."/>
            <person name="Barry K."/>
            <person name="Shu S."/>
            <person name="Lindquist E."/>
            <person name="Wang M."/>
            <person name="Pitluck S."/>
            <person name="Vogel J.P."/>
            <person name="Garvin D.F."/>
            <person name="Mockler T.C."/>
            <person name="Schmutz J."/>
            <person name="Rokhsar D."/>
            <person name="Bevan M.W."/>
        </authorList>
    </citation>
    <scope>NUCLEOTIDE SEQUENCE</scope>
    <source>
        <strain evidence="2">Bd21</strain>
    </source>
</reference>
<feature type="region of interest" description="Disordered" evidence="1">
    <location>
        <begin position="1"/>
        <end position="31"/>
    </location>
</feature>
<protein>
    <recommendedName>
        <fullName evidence="5">WRKY domain-containing protein</fullName>
    </recommendedName>
</protein>
<dbReference type="Gramene" id="PNT64579">
    <property type="protein sequence ID" value="PNT64579"/>
    <property type="gene ID" value="BRADI_4g30368v3"/>
</dbReference>
<dbReference type="InParanoid" id="A0A2K2CRC2"/>
<reference evidence="2 3" key="1">
    <citation type="journal article" date="2010" name="Nature">
        <title>Genome sequencing and analysis of the model grass Brachypodium distachyon.</title>
        <authorList>
            <consortium name="International Brachypodium Initiative"/>
        </authorList>
    </citation>
    <scope>NUCLEOTIDE SEQUENCE [LARGE SCALE GENOMIC DNA]</scope>
    <source>
        <strain evidence="2 3">Bd21</strain>
    </source>
</reference>
<keyword evidence="4" id="KW-1185">Reference proteome</keyword>
<sequence>MLVATYEGEHNHGQSPEREFIGNGSTDQAGSRPCSIGINSLCRTTMLDLTNQGSGSSMEGIARGVVTPEFHKLLVEKMVDSLKNDAEFMGALTSAVAEKVVERILDRAAHVLPSPSCAPISAAPTASTDANGRAVSASQGRARCIPATASLPSCDRASSGPAATA</sequence>
<reference evidence="3" key="3">
    <citation type="submission" date="2018-08" db="UniProtKB">
        <authorList>
            <consortium name="EnsemblPlants"/>
        </authorList>
    </citation>
    <scope>IDENTIFICATION</scope>
    <source>
        <strain evidence="3">cv. Bd21</strain>
    </source>
</reference>
<dbReference type="EnsemblPlants" id="PNT64579">
    <property type="protein sequence ID" value="PNT64579"/>
    <property type="gene ID" value="BRADI_4g30368v3"/>
</dbReference>
<name>A0A2K2CRC2_BRADI</name>
<evidence type="ECO:0000313" key="3">
    <source>
        <dbReference type="EnsemblPlants" id="PNT64579"/>
    </source>
</evidence>